<dbReference type="Gene3D" id="3.40.50.10330">
    <property type="entry name" value="Probable inorganic polyphosphate/atp-NAD kinase, domain 1"/>
    <property type="match status" value="1"/>
</dbReference>
<dbReference type="UniPathway" id="UPA00230"/>
<dbReference type="PROSITE" id="PS00479">
    <property type="entry name" value="ZF_DAG_PE_1"/>
    <property type="match status" value="1"/>
</dbReference>
<comment type="catalytic activity">
    <reaction evidence="18">
        <text>1,2-didecanoyl-sn-glycerol + ATP = 1,2-didecanoyl-sn-glycero-3-phosphate + ADP + H(+)</text>
        <dbReference type="Rhea" id="RHEA:43428"/>
        <dbReference type="ChEBI" id="CHEBI:15378"/>
        <dbReference type="ChEBI" id="CHEBI:18155"/>
        <dbReference type="ChEBI" id="CHEBI:30616"/>
        <dbReference type="ChEBI" id="CHEBI:78227"/>
        <dbReference type="ChEBI" id="CHEBI:456216"/>
    </reaction>
    <physiologicalReaction direction="left-to-right" evidence="18">
        <dbReference type="Rhea" id="RHEA:43429"/>
    </physiologicalReaction>
</comment>
<dbReference type="InterPro" id="IPR000756">
    <property type="entry name" value="Diacylglycerol_kin_accessory"/>
</dbReference>
<evidence type="ECO:0000256" key="28">
    <source>
        <dbReference type="ARBA" id="ARBA00034647"/>
    </source>
</evidence>
<evidence type="ECO:0000256" key="9">
    <source>
        <dbReference type="ARBA" id="ARBA00022741"/>
    </source>
</evidence>
<dbReference type="SUPFAM" id="SSF111331">
    <property type="entry name" value="NAD kinase/diacylglycerol kinase-like"/>
    <property type="match status" value="1"/>
</dbReference>
<evidence type="ECO:0000259" key="36">
    <source>
        <dbReference type="PROSITE" id="PS50146"/>
    </source>
</evidence>
<feature type="chain" id="PRO_5025470493" description="Diacylglycerol kinase" evidence="34">
    <location>
        <begin position="25"/>
        <end position="971"/>
    </location>
</feature>
<feature type="domain" description="EF-hand" evidence="37">
    <location>
        <begin position="201"/>
        <end position="236"/>
    </location>
</feature>
<evidence type="ECO:0000256" key="23">
    <source>
        <dbReference type="ARBA" id="ARBA00034624"/>
    </source>
</evidence>
<dbReference type="GO" id="GO:0005509">
    <property type="term" value="F:calcium ion binding"/>
    <property type="evidence" value="ECO:0007669"/>
    <property type="project" value="InterPro"/>
</dbReference>
<evidence type="ECO:0000256" key="27">
    <source>
        <dbReference type="ARBA" id="ARBA00034642"/>
    </source>
</evidence>
<dbReference type="InterPro" id="IPR011992">
    <property type="entry name" value="EF-hand-dom_pair"/>
</dbReference>
<dbReference type="Proteomes" id="UP000472275">
    <property type="component" value="Chromosome 15"/>
</dbReference>
<evidence type="ECO:0000256" key="22">
    <source>
        <dbReference type="ARBA" id="ARBA00034614"/>
    </source>
</evidence>
<gene>
    <name evidence="38" type="primary">DGKA</name>
</gene>
<dbReference type="InterPro" id="IPR017438">
    <property type="entry name" value="ATP-NAD_kinase_N"/>
</dbReference>
<comment type="catalytic activity">
    <reaction evidence="26">
        <text>1-O-hexadecyl-2-(9Z-octadecenoyl)-sn-glycerol + ATP = 1-O-hexadecyl-2-(9Z-octadecenoyl)-sn-glycero-3-phosphate + ADP + H(+)</text>
        <dbReference type="Rhea" id="RHEA:40407"/>
        <dbReference type="ChEBI" id="CHEBI:15378"/>
        <dbReference type="ChEBI" id="CHEBI:30616"/>
        <dbReference type="ChEBI" id="CHEBI:77185"/>
        <dbReference type="ChEBI" id="CHEBI:77187"/>
        <dbReference type="ChEBI" id="CHEBI:456216"/>
    </reaction>
    <physiologicalReaction direction="left-to-right" evidence="26">
        <dbReference type="Rhea" id="RHEA:40408"/>
    </physiologicalReaction>
</comment>
<dbReference type="FunFam" id="2.60.200.40:FF:000003">
    <property type="entry name" value="Diacylglycerol kinase"/>
    <property type="match status" value="1"/>
</dbReference>
<dbReference type="SUPFAM" id="SSF57889">
    <property type="entry name" value="Cysteine-rich domain"/>
    <property type="match status" value="2"/>
</dbReference>
<keyword evidence="13" id="KW-0106">Calcium</keyword>
<evidence type="ECO:0000256" key="2">
    <source>
        <dbReference type="ARBA" id="ARBA00005175"/>
    </source>
</evidence>
<evidence type="ECO:0000256" key="18">
    <source>
        <dbReference type="ARBA" id="ARBA00023395"/>
    </source>
</evidence>
<evidence type="ECO:0000256" key="11">
    <source>
        <dbReference type="ARBA" id="ARBA00022777"/>
    </source>
</evidence>
<dbReference type="AlphaFoldDB" id="A0A663F1G8"/>
<evidence type="ECO:0000256" key="20">
    <source>
        <dbReference type="ARBA" id="ARBA00023411"/>
    </source>
</evidence>
<dbReference type="InterPro" id="IPR002219">
    <property type="entry name" value="PKC_DAG/PE"/>
</dbReference>
<dbReference type="SMART" id="SM00109">
    <property type="entry name" value="C1"/>
    <property type="match status" value="2"/>
</dbReference>
<reference evidence="38" key="2">
    <citation type="submission" date="2025-09" db="UniProtKB">
        <authorList>
            <consortium name="Ensembl"/>
        </authorList>
    </citation>
    <scope>IDENTIFICATION</scope>
</reference>
<keyword evidence="14 32" id="KW-0067">ATP-binding</keyword>
<dbReference type="GO" id="GO:0005524">
    <property type="term" value="F:ATP binding"/>
    <property type="evidence" value="ECO:0007669"/>
    <property type="project" value="UniProtKB-KW"/>
</dbReference>
<feature type="region of interest" description="Disordered" evidence="33">
    <location>
        <begin position="945"/>
        <end position="971"/>
    </location>
</feature>
<keyword evidence="39" id="KW-1185">Reference proteome</keyword>
<dbReference type="GO" id="GO:0008270">
    <property type="term" value="F:zinc ion binding"/>
    <property type="evidence" value="ECO:0007669"/>
    <property type="project" value="UniProtKB-KW"/>
</dbReference>
<comment type="catalytic activity">
    <reaction evidence="20">
        <text>a 1,2-diacyl-sn-glycerol + ATP = a 1,2-diacyl-sn-glycero-3-phosphate + ADP + H(+)</text>
        <dbReference type="Rhea" id="RHEA:10272"/>
        <dbReference type="ChEBI" id="CHEBI:15378"/>
        <dbReference type="ChEBI" id="CHEBI:17815"/>
        <dbReference type="ChEBI" id="CHEBI:30616"/>
        <dbReference type="ChEBI" id="CHEBI:58608"/>
        <dbReference type="ChEBI" id="CHEBI:456216"/>
        <dbReference type="EC" id="2.7.1.107"/>
    </reaction>
    <physiologicalReaction direction="left-to-right" evidence="20">
        <dbReference type="Rhea" id="RHEA:10273"/>
    </physiologicalReaction>
</comment>
<dbReference type="Gene3D" id="1.10.238.110">
    <property type="entry name" value="Diacylglycerol kinase alpha"/>
    <property type="match status" value="1"/>
</dbReference>
<feature type="domain" description="Phorbol-ester/DAG-type" evidence="35">
    <location>
        <begin position="296"/>
        <end position="346"/>
    </location>
</feature>
<evidence type="ECO:0000259" key="37">
    <source>
        <dbReference type="PROSITE" id="PS50222"/>
    </source>
</evidence>
<sequence length="971" mass="106424">MGAHPQTGVVGFLGFFFLPAGVQNSSPPPPRHGHLALCGTVPPPPGLRRVTGKGVRWGHPPPTHPLSRHPPQARGRPRYHDLSPQAAMEENRDWATLSPQEFAQLQKYLDYSSRKVQDVLQDFYGGGTLSRHRQGECVDFEGFTLFLRSYLEADDIPEPLCRHLFASFQSGAAAPPGSRDGSDLVCINDVSCYFSLLEGGRPEDKLEFTFKLYDKDGNGLLDSSEVDRIITQMMRVAQYLDWDVTELKPILQEMMREIDYDGSGTVSLAEWLRGGVTNIPLLVLLGLEVHMKDDGQHMWRLKHFNRPVYCNVCETLLVGLRKQGLCCTFCKFTVHERCARRAPPSCISTYAKSRKEAGVQAHIWVKGGCEAGKCGQCQKKIKSFQSLTGLHCVWCHLKIHEECLPLVPPTCDCGILRDHILPPAAIYPVLLERQDSQRDGSGTPAEEMPQVFTTPEGQALRVSPLPNTHPLLVFVNPKSGGKQGERVLRKFQYLLNPRQVYNLQQGGPTPGLNFFRDVPDFRILVCGGDGTVGWILDAIDKANLPHRPPVAVLPLGTGNDLARCLRWGGGYTGEDLVKILREMESSSLVQMDRWRLQVLPEDPAAAGDPVPYEIINNYFSIGVDASIAHRFHVMREKYPEKFNSRMKNKLWYLEFATSETIFATCKKLKECLSVECCGTPLDLSGSLAGLAVLNIPSMHGGSNLWGETKRALGEARKAPSAGQPPAITDAETLKTCVQDLSDRRLEVVGLEGVLEMGQIYTGLKSAGKRLATCSEITLRTLKPLPMQIDGEPWMQPPCTIKITHKNQTPMLMAAPPRSSSFFGLKKGPPRGLRSPGWGGGRTPRAAPGQGTWDQPPPPPIHVFPAGAGSSCAPPSPRGARSPWVPCQGGGGAARGPPLCLCVPRWLEPPTPPGTPTLFIAYPPQFQVPLAVIKLVVRLMLAVPTMGGSGLSPGPPTTMRVPRTPKPPPPPP</sequence>
<dbReference type="InterPro" id="IPR037607">
    <property type="entry name" value="DGK"/>
</dbReference>
<dbReference type="Pfam" id="PF00609">
    <property type="entry name" value="DAGK_acc"/>
    <property type="match status" value="1"/>
</dbReference>
<evidence type="ECO:0000313" key="39">
    <source>
        <dbReference type="Proteomes" id="UP000472275"/>
    </source>
</evidence>
<evidence type="ECO:0000313" key="38">
    <source>
        <dbReference type="Ensembl" id="ENSACCP00020018123.1"/>
    </source>
</evidence>
<comment type="catalytic activity">
    <reaction evidence="27">
        <text>1-O-alkyl-2-acyl-sn-glycerol + ATP = 1-O-alkyl-2-acyl-sn-glycero-3-phosphate + ADP + H(+)</text>
        <dbReference type="Rhea" id="RHEA:44072"/>
        <dbReference type="ChEBI" id="CHEBI:15378"/>
        <dbReference type="ChEBI" id="CHEBI:30616"/>
        <dbReference type="ChEBI" id="CHEBI:52595"/>
        <dbReference type="ChEBI" id="CHEBI:73332"/>
        <dbReference type="ChEBI" id="CHEBI:456216"/>
    </reaction>
    <physiologicalReaction direction="left-to-right" evidence="27">
        <dbReference type="Rhea" id="RHEA:44073"/>
    </physiologicalReaction>
</comment>
<accession>A0A663F1G8</accession>
<dbReference type="InterPro" id="IPR001206">
    <property type="entry name" value="Diacylglycerol_kinase_cat_dom"/>
</dbReference>
<name>A0A663F1G8_AQUCH</name>
<dbReference type="InterPro" id="IPR047469">
    <property type="entry name" value="C1_DGKalpha_rpt2"/>
</dbReference>
<dbReference type="GO" id="GO:0046834">
    <property type="term" value="P:lipid phosphorylation"/>
    <property type="evidence" value="ECO:0007669"/>
    <property type="project" value="Ensembl"/>
</dbReference>
<evidence type="ECO:0000256" key="16">
    <source>
        <dbReference type="ARBA" id="ARBA00023098"/>
    </source>
</evidence>
<dbReference type="InterPro" id="IPR002048">
    <property type="entry name" value="EF_hand_dom"/>
</dbReference>
<comment type="catalytic activity">
    <reaction evidence="23">
        <text>1-O-hexadecyl-2-(5Z,8Z,11Z,14Z-eicosatetraenoyl)-sn-glycerol + ATP = 1-O-hexadecyl-2-(5Z,8Z,11Z,14Z-eicosatetraenoyl)-sn-glycero-3-phosphate + ADP + H(+)</text>
        <dbReference type="Rhea" id="RHEA:40403"/>
        <dbReference type="ChEBI" id="CHEBI:15378"/>
        <dbReference type="ChEBI" id="CHEBI:30616"/>
        <dbReference type="ChEBI" id="CHEBI:77184"/>
        <dbReference type="ChEBI" id="CHEBI:77186"/>
        <dbReference type="ChEBI" id="CHEBI:456216"/>
    </reaction>
    <physiologicalReaction direction="left-to-right" evidence="23">
        <dbReference type="Rhea" id="RHEA:40404"/>
    </physiologicalReaction>
</comment>
<keyword evidence="6 32" id="KW-0808">Transferase</keyword>
<feature type="region of interest" description="Disordered" evidence="33">
    <location>
        <begin position="820"/>
        <end position="883"/>
    </location>
</feature>
<dbReference type="InterPro" id="IPR016064">
    <property type="entry name" value="NAD/diacylglycerol_kinase_sf"/>
</dbReference>
<evidence type="ECO:0000256" key="4">
    <source>
        <dbReference type="ARBA" id="ARBA00011245"/>
    </source>
</evidence>
<keyword evidence="16" id="KW-0443">Lipid metabolism</keyword>
<dbReference type="GO" id="GO:0047649">
    <property type="term" value="F:alkylglycerol kinase activity"/>
    <property type="evidence" value="ECO:0007669"/>
    <property type="project" value="UniProtKB-EC"/>
</dbReference>
<keyword evidence="11 32" id="KW-0418">Kinase</keyword>
<keyword evidence="9 32" id="KW-0547">Nucleotide-binding</keyword>
<dbReference type="CDD" id="cd20799">
    <property type="entry name" value="C1_DGK_typeI_rpt1"/>
    <property type="match status" value="1"/>
</dbReference>
<dbReference type="InterPro" id="IPR018247">
    <property type="entry name" value="EF_Hand_1_Ca_BS"/>
</dbReference>
<dbReference type="CDD" id="cd20890">
    <property type="entry name" value="C1_DGKalpha_rpt2"/>
    <property type="match status" value="1"/>
</dbReference>
<dbReference type="SMART" id="SM00046">
    <property type="entry name" value="DAGKc"/>
    <property type="match status" value="1"/>
</dbReference>
<comment type="catalytic activity">
    <reaction evidence="19">
        <text>1-octadecanoyl-2-(5Z,8Z,11Z,14Z-eicosatetraenoyl)-sn-glycerol + ATP = 1-octadecanoyl-2-(5Z,8Z,11Z,14Z-eicosatetraenoyl)-sn-glycero-3-phosphate + ADP + H(+)</text>
        <dbReference type="Rhea" id="RHEA:40323"/>
        <dbReference type="ChEBI" id="CHEBI:15378"/>
        <dbReference type="ChEBI" id="CHEBI:30616"/>
        <dbReference type="ChEBI" id="CHEBI:75728"/>
        <dbReference type="ChEBI" id="CHEBI:77091"/>
        <dbReference type="ChEBI" id="CHEBI:456216"/>
    </reaction>
    <physiologicalReaction direction="left-to-right" evidence="19">
        <dbReference type="Rhea" id="RHEA:40324"/>
    </physiologicalReaction>
</comment>
<proteinExistence type="inferred from homology"/>
<comment type="pathway">
    <text evidence="2">Lipid metabolism; glycerolipid metabolism.</text>
</comment>
<dbReference type="GO" id="GO:0004143">
    <property type="term" value="F:ATP-dependent diacylglycerol kinase activity"/>
    <property type="evidence" value="ECO:0007669"/>
    <property type="project" value="UniProtKB-EC"/>
</dbReference>
<evidence type="ECO:0000256" key="25">
    <source>
        <dbReference type="ARBA" id="ARBA00034636"/>
    </source>
</evidence>
<dbReference type="GO" id="GO:0007200">
    <property type="term" value="P:phospholipase C-activating G protein-coupled receptor signaling pathway"/>
    <property type="evidence" value="ECO:0007669"/>
    <property type="project" value="InterPro"/>
</dbReference>
<evidence type="ECO:0000256" key="3">
    <source>
        <dbReference type="ARBA" id="ARBA00009280"/>
    </source>
</evidence>
<dbReference type="CDD" id="cd00051">
    <property type="entry name" value="EFh"/>
    <property type="match status" value="1"/>
</dbReference>
<evidence type="ECO:0000256" key="26">
    <source>
        <dbReference type="ARBA" id="ARBA00034638"/>
    </source>
</evidence>
<dbReference type="PROSITE" id="PS50081">
    <property type="entry name" value="ZF_DAG_PE_2"/>
    <property type="match status" value="2"/>
</dbReference>
<comment type="function">
    <text evidence="29">Diacylglycerol kinase that converts diacylglycerol/DAG into phosphatidic acid/phosphatidate/PA and regulates the respective levels of these two bioactive lipids. Thereby, acts as a central switch between the signaling pathways activated by these second messengers with different cellular targets and opposite effects in numerous biological processes. Also plays an important role in the biosynthesis of complex lipids. Can also phosphorylate 1-alkyl-2-acylglycerol in vitro as efficiently as diacylglycerol provided it contains an arachidonoyl group. Also involved in the production of alkyl-lysophosphatidic acid, another bioactive lipid, through the phosphorylation of 1-alkyl-2-acetyl glycerol.</text>
</comment>
<dbReference type="Gene3D" id="1.10.238.10">
    <property type="entry name" value="EF-hand"/>
    <property type="match status" value="1"/>
</dbReference>
<comment type="catalytic activity">
    <reaction evidence="25">
        <text>1-hexadecanoyl-2-(9Z-octadecenoyl)-sn-glycerol + ATP = 1-hexadecanoyl-2-(9Z-octadecenoyl)-sn-glycero-3-phosphate + ADP + H(+)</text>
        <dbReference type="Rhea" id="RHEA:43416"/>
        <dbReference type="ChEBI" id="CHEBI:15378"/>
        <dbReference type="ChEBI" id="CHEBI:30616"/>
        <dbReference type="ChEBI" id="CHEBI:64839"/>
        <dbReference type="ChEBI" id="CHEBI:75466"/>
        <dbReference type="ChEBI" id="CHEBI:456216"/>
    </reaction>
    <physiologicalReaction direction="left-to-right" evidence="25">
        <dbReference type="Rhea" id="RHEA:43417"/>
    </physiologicalReaction>
</comment>
<evidence type="ECO:0000256" key="14">
    <source>
        <dbReference type="ARBA" id="ARBA00022840"/>
    </source>
</evidence>
<evidence type="ECO:0000256" key="12">
    <source>
        <dbReference type="ARBA" id="ARBA00022833"/>
    </source>
</evidence>
<keyword evidence="34" id="KW-0732">Signal</keyword>
<keyword evidence="10" id="KW-0863">Zinc-finger</keyword>
<dbReference type="GO" id="GO:0046339">
    <property type="term" value="P:diacylglycerol metabolic process"/>
    <property type="evidence" value="ECO:0007669"/>
    <property type="project" value="Ensembl"/>
</dbReference>
<dbReference type="Pfam" id="PF00130">
    <property type="entry name" value="C1_1"/>
    <property type="match status" value="2"/>
</dbReference>
<evidence type="ECO:0000256" key="24">
    <source>
        <dbReference type="ARBA" id="ARBA00034632"/>
    </source>
</evidence>
<reference evidence="38" key="1">
    <citation type="submission" date="2025-08" db="UniProtKB">
        <authorList>
            <consortium name="Ensembl"/>
        </authorList>
    </citation>
    <scope>IDENTIFICATION</scope>
</reference>
<evidence type="ECO:0000256" key="13">
    <source>
        <dbReference type="ARBA" id="ARBA00022837"/>
    </source>
</evidence>
<dbReference type="Gene3D" id="3.30.60.20">
    <property type="match status" value="2"/>
</dbReference>
<evidence type="ECO:0000256" key="33">
    <source>
        <dbReference type="SAM" id="MobiDB-lite"/>
    </source>
</evidence>
<dbReference type="PROSITE" id="PS00018">
    <property type="entry name" value="EF_HAND_1"/>
    <property type="match status" value="2"/>
</dbReference>
<comment type="pathway">
    <text evidence="31">Glycerolipid metabolism.</text>
</comment>
<dbReference type="FunFam" id="3.40.50.10330:FF:000003">
    <property type="entry name" value="Diacylglycerol kinase"/>
    <property type="match status" value="1"/>
</dbReference>
<evidence type="ECO:0000256" key="31">
    <source>
        <dbReference type="ARBA" id="ARBA00060536"/>
    </source>
</evidence>
<evidence type="ECO:0000256" key="5">
    <source>
        <dbReference type="ARBA" id="ARBA00022490"/>
    </source>
</evidence>
<keyword evidence="12" id="KW-0862">Zinc</keyword>
<dbReference type="InterPro" id="IPR029477">
    <property type="entry name" value="DAG_kinase_typeI_N"/>
</dbReference>
<dbReference type="PROSITE" id="PS50146">
    <property type="entry name" value="DAGK"/>
    <property type="match status" value="1"/>
</dbReference>
<keyword evidence="15" id="KW-0007">Acetylation</keyword>
<comment type="catalytic activity">
    <reaction evidence="28">
        <text>1-O-hexadecyl-2-acetyl-sn-glycerol + ATP = 1-O-hexadecyl-2-acetyl-sn-glycero-3-phosphate + ADP + H(+)</text>
        <dbReference type="Rhea" id="RHEA:41676"/>
        <dbReference type="ChEBI" id="CHEBI:15378"/>
        <dbReference type="ChEBI" id="CHEBI:30616"/>
        <dbReference type="ChEBI" id="CHEBI:75936"/>
        <dbReference type="ChEBI" id="CHEBI:78385"/>
        <dbReference type="ChEBI" id="CHEBI:456216"/>
    </reaction>
    <physiologicalReaction direction="left-to-right" evidence="28">
        <dbReference type="Rhea" id="RHEA:41677"/>
    </physiologicalReaction>
</comment>
<evidence type="ECO:0000256" key="1">
    <source>
        <dbReference type="ARBA" id="ARBA00004514"/>
    </source>
</evidence>
<evidence type="ECO:0000256" key="17">
    <source>
        <dbReference type="ARBA" id="ARBA00023371"/>
    </source>
</evidence>
<dbReference type="InParanoid" id="A0A663F1G8"/>
<dbReference type="GO" id="GO:0006654">
    <property type="term" value="P:phosphatidic acid biosynthetic process"/>
    <property type="evidence" value="ECO:0007669"/>
    <property type="project" value="Ensembl"/>
</dbReference>
<dbReference type="Ensembl" id="ENSACCT00020018914.1">
    <property type="protein sequence ID" value="ENSACCP00020018123.1"/>
    <property type="gene ID" value="ENSACCG00020012464.1"/>
</dbReference>
<feature type="domain" description="EF-hand" evidence="37">
    <location>
        <begin position="246"/>
        <end position="281"/>
    </location>
</feature>
<evidence type="ECO:0000256" key="34">
    <source>
        <dbReference type="SAM" id="SignalP"/>
    </source>
</evidence>
<dbReference type="PANTHER" id="PTHR11255">
    <property type="entry name" value="DIACYLGLYCEROL KINASE"/>
    <property type="match status" value="1"/>
</dbReference>
<evidence type="ECO:0000256" key="19">
    <source>
        <dbReference type="ARBA" id="ARBA00023400"/>
    </source>
</evidence>
<dbReference type="GeneTree" id="ENSGT00940000157144"/>
<evidence type="ECO:0000256" key="29">
    <source>
        <dbReference type="ARBA" id="ARBA00045593"/>
    </source>
</evidence>
<dbReference type="InterPro" id="IPR038199">
    <property type="entry name" value="DGK_typeI_N_sf"/>
</dbReference>
<evidence type="ECO:0000256" key="30">
    <source>
        <dbReference type="ARBA" id="ARBA00049500"/>
    </source>
</evidence>
<comment type="catalytic activity">
    <reaction evidence="17">
        <text>1,2-di-(9Z-octadecenoyl)-sn-glycerol + ATP = 1,2-di-(9Z-octadecenoyl)-sn-glycero-3-phosphate + ADP + H(+)</text>
        <dbReference type="Rhea" id="RHEA:40327"/>
        <dbReference type="ChEBI" id="CHEBI:15378"/>
        <dbReference type="ChEBI" id="CHEBI:30616"/>
        <dbReference type="ChEBI" id="CHEBI:52333"/>
        <dbReference type="ChEBI" id="CHEBI:74546"/>
        <dbReference type="ChEBI" id="CHEBI:456216"/>
    </reaction>
    <physiologicalReaction direction="left-to-right" evidence="17">
        <dbReference type="Rhea" id="RHEA:40328"/>
    </physiologicalReaction>
</comment>
<dbReference type="GO" id="GO:0005886">
    <property type="term" value="C:plasma membrane"/>
    <property type="evidence" value="ECO:0007669"/>
    <property type="project" value="Ensembl"/>
</dbReference>
<protein>
    <recommendedName>
        <fullName evidence="32">Diacylglycerol kinase</fullName>
        <shortName evidence="32">DAG kinase</shortName>
        <ecNumber evidence="32">2.7.1.107</ecNumber>
    </recommendedName>
</protein>
<comment type="catalytic activity">
    <reaction evidence="24">
        <text>1,2-dihexadecanoyl-sn-glycerol + ATP = 1,2-dihexadecanoyl-sn-glycero-3-phosphate + ADP + H(+)</text>
        <dbReference type="Rhea" id="RHEA:63324"/>
        <dbReference type="ChEBI" id="CHEBI:15378"/>
        <dbReference type="ChEBI" id="CHEBI:30616"/>
        <dbReference type="ChEBI" id="CHEBI:72859"/>
        <dbReference type="ChEBI" id="CHEBI:82929"/>
        <dbReference type="ChEBI" id="CHEBI:456216"/>
    </reaction>
    <physiologicalReaction direction="left-to-right" evidence="24">
        <dbReference type="Rhea" id="RHEA:63325"/>
    </physiologicalReaction>
</comment>
<dbReference type="FunFam" id="3.30.60.20:FF:000039">
    <property type="entry name" value="Diacylglycerol kinase"/>
    <property type="match status" value="1"/>
</dbReference>
<comment type="catalytic activity">
    <reaction evidence="22">
        <text>1-O-hexadecyl-sn-glycerol + ATP = 1-O-hexadecyl-sn-glycero-3-phosphate + ADP + H(+)</text>
        <dbReference type="Rhea" id="RHEA:41672"/>
        <dbReference type="ChEBI" id="CHEBI:15378"/>
        <dbReference type="ChEBI" id="CHEBI:30616"/>
        <dbReference type="ChEBI" id="CHEBI:34115"/>
        <dbReference type="ChEBI" id="CHEBI:77580"/>
        <dbReference type="ChEBI" id="CHEBI:456216"/>
    </reaction>
    <physiologicalReaction direction="left-to-right" evidence="22">
        <dbReference type="Rhea" id="RHEA:41673"/>
    </physiologicalReaction>
</comment>
<dbReference type="SUPFAM" id="SSF47473">
    <property type="entry name" value="EF-hand"/>
    <property type="match status" value="2"/>
</dbReference>
<comment type="subunit">
    <text evidence="4">Monomer.</text>
</comment>
<evidence type="ECO:0000259" key="35">
    <source>
        <dbReference type="PROSITE" id="PS50081"/>
    </source>
</evidence>
<dbReference type="PANTHER" id="PTHR11255:SF38">
    <property type="entry name" value="DIACYLGLYCEROL KINASE ALPHA"/>
    <property type="match status" value="1"/>
</dbReference>
<dbReference type="Pfam" id="PF14513">
    <property type="entry name" value="DAG_kinase_N"/>
    <property type="match status" value="1"/>
</dbReference>
<dbReference type="EC" id="2.7.1.107" evidence="32"/>
<organism evidence="38 39">
    <name type="scientific">Aquila chrysaetos chrysaetos</name>
    <dbReference type="NCBI Taxonomy" id="223781"/>
    <lineage>
        <taxon>Eukaryota</taxon>
        <taxon>Metazoa</taxon>
        <taxon>Chordata</taxon>
        <taxon>Craniata</taxon>
        <taxon>Vertebrata</taxon>
        <taxon>Euteleostomi</taxon>
        <taxon>Archelosauria</taxon>
        <taxon>Archosauria</taxon>
        <taxon>Dinosauria</taxon>
        <taxon>Saurischia</taxon>
        <taxon>Theropoda</taxon>
        <taxon>Coelurosauria</taxon>
        <taxon>Aves</taxon>
        <taxon>Neognathae</taxon>
        <taxon>Neoaves</taxon>
        <taxon>Telluraves</taxon>
        <taxon>Accipitrimorphae</taxon>
        <taxon>Accipitriformes</taxon>
        <taxon>Accipitridae</taxon>
        <taxon>Accipitrinae</taxon>
        <taxon>Aquila</taxon>
    </lineage>
</organism>
<evidence type="ECO:0000256" key="8">
    <source>
        <dbReference type="ARBA" id="ARBA00022737"/>
    </source>
</evidence>
<dbReference type="GO" id="GO:0005543">
    <property type="term" value="F:phospholipid binding"/>
    <property type="evidence" value="ECO:0007669"/>
    <property type="project" value="Ensembl"/>
</dbReference>
<comment type="similarity">
    <text evidence="3 32">Belongs to the eukaryotic diacylglycerol kinase family.</text>
</comment>
<dbReference type="FunFam" id="1.10.238.10:FF:000017">
    <property type="entry name" value="Diacylglycerol kinase"/>
    <property type="match status" value="1"/>
</dbReference>
<keyword evidence="8" id="KW-0677">Repeat</keyword>
<feature type="domain" description="DAGKc" evidence="36">
    <location>
        <begin position="466"/>
        <end position="600"/>
    </location>
</feature>
<evidence type="ECO:0000256" key="10">
    <source>
        <dbReference type="ARBA" id="ARBA00022771"/>
    </source>
</evidence>
<dbReference type="GO" id="GO:0005829">
    <property type="term" value="C:cytosol"/>
    <property type="evidence" value="ECO:0007669"/>
    <property type="project" value="UniProtKB-SubCell"/>
</dbReference>
<comment type="catalytic activity">
    <reaction evidence="21">
        <text>2-(9Z-octadecenoyl)-glycerol + ATP = 2-(9Z-octadecenoyl)-sn-glycero-3-phosphate + ADP + H(+)</text>
        <dbReference type="Rhea" id="RHEA:63328"/>
        <dbReference type="ChEBI" id="CHEBI:15378"/>
        <dbReference type="ChEBI" id="CHEBI:30616"/>
        <dbReference type="ChEBI" id="CHEBI:73990"/>
        <dbReference type="ChEBI" id="CHEBI:77593"/>
        <dbReference type="ChEBI" id="CHEBI:456216"/>
    </reaction>
    <physiologicalReaction direction="left-to-right" evidence="21">
        <dbReference type="Rhea" id="RHEA:63329"/>
    </physiologicalReaction>
</comment>
<dbReference type="Pfam" id="PF13499">
    <property type="entry name" value="EF-hand_7"/>
    <property type="match status" value="1"/>
</dbReference>
<comment type="subcellular location">
    <subcellularLocation>
        <location evidence="1">Cytoplasm</location>
        <location evidence="1">Cytosol</location>
    </subcellularLocation>
</comment>
<dbReference type="InterPro" id="IPR046349">
    <property type="entry name" value="C1-like_sf"/>
</dbReference>
<keyword evidence="5" id="KW-0963">Cytoplasm</keyword>
<feature type="signal peptide" evidence="34">
    <location>
        <begin position="1"/>
        <end position="24"/>
    </location>
</feature>
<feature type="region of interest" description="Disordered" evidence="33">
    <location>
        <begin position="54"/>
        <end position="78"/>
    </location>
</feature>
<evidence type="ECO:0000256" key="7">
    <source>
        <dbReference type="ARBA" id="ARBA00022723"/>
    </source>
</evidence>
<evidence type="ECO:0000256" key="21">
    <source>
        <dbReference type="ARBA" id="ARBA00034613"/>
    </source>
</evidence>
<evidence type="ECO:0000256" key="32">
    <source>
        <dbReference type="RuleBase" id="RU361128"/>
    </source>
</evidence>
<dbReference type="SMART" id="SM00045">
    <property type="entry name" value="DAGKa"/>
    <property type="match status" value="1"/>
</dbReference>
<comment type="catalytic activity">
    <reaction evidence="30">
        <text>a 1-O-alkyl-sn-glycerol + ATP = a 1-O-alkyl-sn-glycero-3-phosphate + ADP + H(+)</text>
        <dbReference type="Rhea" id="RHEA:16937"/>
        <dbReference type="ChEBI" id="CHEBI:15378"/>
        <dbReference type="ChEBI" id="CHEBI:15850"/>
        <dbReference type="ChEBI" id="CHEBI:30616"/>
        <dbReference type="ChEBI" id="CHEBI:58014"/>
        <dbReference type="ChEBI" id="CHEBI:456216"/>
        <dbReference type="EC" id="2.7.1.93"/>
    </reaction>
    <physiologicalReaction direction="left-to-right" evidence="30">
        <dbReference type="Rhea" id="RHEA:16938"/>
    </physiologicalReaction>
</comment>
<dbReference type="SMART" id="SM00054">
    <property type="entry name" value="EFh"/>
    <property type="match status" value="2"/>
</dbReference>
<evidence type="ECO:0000256" key="15">
    <source>
        <dbReference type="ARBA" id="ARBA00022990"/>
    </source>
</evidence>
<dbReference type="PROSITE" id="PS50222">
    <property type="entry name" value="EF_HAND_2"/>
    <property type="match status" value="2"/>
</dbReference>
<dbReference type="Gene3D" id="2.60.200.40">
    <property type="match status" value="1"/>
</dbReference>
<dbReference type="Pfam" id="PF00781">
    <property type="entry name" value="DAGK_cat"/>
    <property type="match status" value="1"/>
</dbReference>
<feature type="domain" description="Phorbol-ester/DAG-type" evidence="35">
    <location>
        <begin position="361"/>
        <end position="411"/>
    </location>
</feature>
<evidence type="ECO:0000256" key="6">
    <source>
        <dbReference type="ARBA" id="ARBA00022679"/>
    </source>
</evidence>
<keyword evidence="7" id="KW-0479">Metal-binding</keyword>